<organism evidence="16 17">
    <name type="scientific">Cotesia congregata</name>
    <name type="common">Parasitoid wasp</name>
    <name type="synonym">Apanteles congregatus</name>
    <dbReference type="NCBI Taxonomy" id="51543"/>
    <lineage>
        <taxon>Eukaryota</taxon>
        <taxon>Metazoa</taxon>
        <taxon>Ecdysozoa</taxon>
        <taxon>Arthropoda</taxon>
        <taxon>Hexapoda</taxon>
        <taxon>Insecta</taxon>
        <taxon>Pterygota</taxon>
        <taxon>Neoptera</taxon>
        <taxon>Endopterygota</taxon>
        <taxon>Hymenoptera</taxon>
        <taxon>Apocrita</taxon>
        <taxon>Ichneumonoidea</taxon>
        <taxon>Braconidae</taxon>
        <taxon>Microgastrinae</taxon>
        <taxon>Cotesia</taxon>
    </lineage>
</organism>
<sequence>MSDKMASKIEFAVNMTCEKCVNAIKNCLSNDKDISKLDVSLDRGTVLVETKLPYTVIQEKIESLGKRAVLKGFGDGSSAVSMIGGTSGFSRNLNTQGVVRFIETQKGCLVDGTIDGLSPGAHGLHIHECGDISNGCESVGSHLNPYNCSHGGPQDDISNKHMGDLGNIIADKAGRALFRFQNDDIKVSDIIGRSLVVTENEDDLGKGKNLNSKIDGNSGSKIACGIIARSCGIFENVKKICSCDGKTLWDERDESKKKYTQLLNFKNINLDEKR</sequence>
<feature type="domain" description="HMA" evidence="15">
    <location>
        <begin position="6"/>
        <end position="69"/>
    </location>
</feature>
<evidence type="ECO:0000256" key="2">
    <source>
        <dbReference type="ARBA" id="ARBA00001973"/>
    </source>
</evidence>
<dbReference type="GO" id="GO:0005507">
    <property type="term" value="F:copper ion binding"/>
    <property type="evidence" value="ECO:0007669"/>
    <property type="project" value="InterPro"/>
</dbReference>
<evidence type="ECO:0000256" key="11">
    <source>
        <dbReference type="ARBA" id="ARBA00025798"/>
    </source>
</evidence>
<comment type="cofactor">
    <cofactor evidence="1">
        <name>Zn(2+)</name>
        <dbReference type="ChEBI" id="CHEBI:29105"/>
    </cofactor>
</comment>
<evidence type="ECO:0000313" key="16">
    <source>
        <dbReference type="EMBL" id="CAG5075508.1"/>
    </source>
</evidence>
<evidence type="ECO:0000256" key="7">
    <source>
        <dbReference type="ARBA" id="ARBA00022862"/>
    </source>
</evidence>
<dbReference type="EMBL" id="CAJNRD030001116">
    <property type="protein sequence ID" value="CAG5075508.1"/>
    <property type="molecule type" value="Genomic_DNA"/>
</dbReference>
<dbReference type="Proteomes" id="UP000786811">
    <property type="component" value="Unassembled WGS sequence"/>
</dbReference>
<keyword evidence="17" id="KW-1185">Reference proteome</keyword>
<dbReference type="CDD" id="cd00371">
    <property type="entry name" value="HMA"/>
    <property type="match status" value="1"/>
</dbReference>
<accession>A0A8J2H3U3</accession>
<dbReference type="AlphaFoldDB" id="A0A8J2H3U3"/>
<comment type="similarity">
    <text evidence="11">In the C-terminal section; belongs to the Cu-Zn superoxide dismutase family.</text>
</comment>
<dbReference type="FunFam" id="2.60.40.200:FF:000004">
    <property type="entry name" value="Copper chaperone for superoxide dismutase"/>
    <property type="match status" value="1"/>
</dbReference>
<evidence type="ECO:0000256" key="4">
    <source>
        <dbReference type="ARBA" id="ARBA00012682"/>
    </source>
</evidence>
<keyword evidence="8" id="KW-0560">Oxidoreductase</keyword>
<evidence type="ECO:0000256" key="8">
    <source>
        <dbReference type="ARBA" id="ARBA00023002"/>
    </source>
</evidence>
<keyword evidence="5" id="KW-0479">Metal-binding</keyword>
<evidence type="ECO:0000256" key="9">
    <source>
        <dbReference type="ARBA" id="ARBA00023008"/>
    </source>
</evidence>
<dbReference type="GO" id="GO:0004784">
    <property type="term" value="F:superoxide dismutase activity"/>
    <property type="evidence" value="ECO:0007669"/>
    <property type="project" value="UniProtKB-EC"/>
</dbReference>
<dbReference type="SUPFAM" id="SSF55008">
    <property type="entry name" value="HMA, heavy metal-associated domain"/>
    <property type="match status" value="1"/>
</dbReference>
<evidence type="ECO:0000256" key="14">
    <source>
        <dbReference type="ARBA" id="ARBA00072705"/>
    </source>
</evidence>
<dbReference type="InterPro" id="IPR024134">
    <property type="entry name" value="SOD_Cu/Zn_/chaperone"/>
</dbReference>
<dbReference type="InterPro" id="IPR001424">
    <property type="entry name" value="SOD_Cu_Zn_dom"/>
</dbReference>
<dbReference type="PROSITE" id="PS50846">
    <property type="entry name" value="HMA_2"/>
    <property type="match status" value="1"/>
</dbReference>
<evidence type="ECO:0000256" key="1">
    <source>
        <dbReference type="ARBA" id="ARBA00001947"/>
    </source>
</evidence>
<dbReference type="Pfam" id="PF00080">
    <property type="entry name" value="Sod_Cu"/>
    <property type="match status" value="1"/>
</dbReference>
<keyword evidence="10" id="KW-1015">Disulfide bond</keyword>
<reference evidence="16" key="1">
    <citation type="submission" date="2021-04" db="EMBL/GenBank/DDBJ databases">
        <authorList>
            <person name="Chebbi M.A.C M."/>
        </authorList>
    </citation>
    <scope>NUCLEOTIDE SEQUENCE</scope>
</reference>
<evidence type="ECO:0000259" key="15">
    <source>
        <dbReference type="PROSITE" id="PS50846"/>
    </source>
</evidence>
<dbReference type="Gene3D" id="2.60.40.200">
    <property type="entry name" value="Superoxide dismutase, copper/zinc binding domain"/>
    <property type="match status" value="1"/>
</dbReference>
<evidence type="ECO:0000256" key="13">
    <source>
        <dbReference type="ARBA" id="ARBA00049204"/>
    </source>
</evidence>
<comment type="catalytic activity">
    <reaction evidence="13">
        <text>2 superoxide + 2 H(+) = H2O2 + O2</text>
        <dbReference type="Rhea" id="RHEA:20696"/>
        <dbReference type="ChEBI" id="CHEBI:15378"/>
        <dbReference type="ChEBI" id="CHEBI:15379"/>
        <dbReference type="ChEBI" id="CHEBI:16240"/>
        <dbReference type="ChEBI" id="CHEBI:18421"/>
        <dbReference type="EC" id="1.15.1.1"/>
    </reaction>
</comment>
<keyword evidence="9" id="KW-0186">Copper</keyword>
<dbReference type="Pfam" id="PF00403">
    <property type="entry name" value="HMA"/>
    <property type="match status" value="1"/>
</dbReference>
<evidence type="ECO:0000256" key="6">
    <source>
        <dbReference type="ARBA" id="ARBA00022833"/>
    </source>
</evidence>
<comment type="cofactor">
    <cofactor evidence="2">
        <name>Cu(2+)</name>
        <dbReference type="ChEBI" id="CHEBI:29036"/>
    </cofactor>
</comment>
<dbReference type="Gene3D" id="3.30.70.100">
    <property type="match status" value="1"/>
</dbReference>
<comment type="similarity">
    <text evidence="3">Belongs to the Cu-Zn superoxide dismutase family.</text>
</comment>
<evidence type="ECO:0000256" key="3">
    <source>
        <dbReference type="ARBA" id="ARBA00010457"/>
    </source>
</evidence>
<evidence type="ECO:0000256" key="5">
    <source>
        <dbReference type="ARBA" id="ARBA00022723"/>
    </source>
</evidence>
<proteinExistence type="inferred from homology"/>
<dbReference type="OrthoDB" id="666972at2759"/>
<keyword evidence="6" id="KW-0862">Zinc</keyword>
<evidence type="ECO:0000256" key="10">
    <source>
        <dbReference type="ARBA" id="ARBA00023157"/>
    </source>
</evidence>
<dbReference type="EC" id="1.15.1.1" evidence="4"/>
<dbReference type="InterPro" id="IPR006121">
    <property type="entry name" value="HMA_dom"/>
</dbReference>
<gene>
    <name evidence="16" type="ORF">HICCMSTLAB_LOCUS1662</name>
</gene>
<comment type="caution">
    <text evidence="16">The sequence shown here is derived from an EMBL/GenBank/DDBJ whole genome shotgun (WGS) entry which is preliminary data.</text>
</comment>
<dbReference type="PANTHER" id="PTHR10003">
    <property type="entry name" value="SUPEROXIDE DISMUTASE CU-ZN -RELATED"/>
    <property type="match status" value="1"/>
</dbReference>
<dbReference type="CDD" id="cd00305">
    <property type="entry name" value="Cu-Zn_Superoxide_Dismutase"/>
    <property type="match status" value="1"/>
</dbReference>
<dbReference type="InterPro" id="IPR036163">
    <property type="entry name" value="HMA_dom_sf"/>
</dbReference>
<evidence type="ECO:0000313" key="17">
    <source>
        <dbReference type="Proteomes" id="UP000786811"/>
    </source>
</evidence>
<dbReference type="SUPFAM" id="SSF49329">
    <property type="entry name" value="Cu,Zn superoxide dismutase-like"/>
    <property type="match status" value="1"/>
</dbReference>
<evidence type="ECO:0000256" key="12">
    <source>
        <dbReference type="ARBA" id="ARBA00032899"/>
    </source>
</evidence>
<dbReference type="InterPro" id="IPR036423">
    <property type="entry name" value="SOD-like_Cu/Zn_dom_sf"/>
</dbReference>
<keyword evidence="7" id="KW-0049">Antioxidant</keyword>
<dbReference type="PRINTS" id="PR00068">
    <property type="entry name" value="CUZNDISMTASE"/>
</dbReference>
<name>A0A8J2H3U3_COTCN</name>
<protein>
    <recommendedName>
        <fullName evidence="14">Extracellular superoxide dismutase [Cu-Zn]</fullName>
        <ecNumber evidence="4">1.15.1.1</ecNumber>
    </recommendedName>
    <alternativeName>
        <fullName evidence="12">Superoxide dismutase copper chaperone</fullName>
    </alternativeName>
</protein>